<feature type="signal peptide" evidence="4">
    <location>
        <begin position="1"/>
        <end position="19"/>
    </location>
</feature>
<feature type="compositionally biased region" description="Low complexity" evidence="2">
    <location>
        <begin position="470"/>
        <end position="490"/>
    </location>
</feature>
<keyword evidence="3" id="KW-0472">Membrane</keyword>
<evidence type="ECO:0000256" key="4">
    <source>
        <dbReference type="SAM" id="SignalP"/>
    </source>
</evidence>
<sequence>MRVTSILVALATAVAMASANDVATNTDASAVGSDGAALTQLAAEIESLKSANEELDAKYKQEREQVAALLNVVDELKVSSADMGAKHDQVVALEEDLEALRKASQTAERAFKENTANLEKSLKTISAAAREAEESRQADKVQATATLKSVEGVVTSLTTQLNDVNLEVAGLKKRNSELEAQLGNVHADTSATTEQLVALKDTLQAKATSLATENKDLKDKVAELELQVAADQVDISKLEAEVKATKTKLGQIATLQTQLKNAKQKIVDLEEDVKKADAAINWQAVFSTYYDHVANTLEHSDEYVALAKSKSIEIYDNHVHPITLEALKHASTLSTSAHALYKQHAAQHVDPVVAQVVLAAAPHYAAHAPALQEQYSKFVESARRVLNTADQRFRMTRKWCIGRLKKLYPRIAKYARQIVDFTIFLLALPLAFAAYRVVVEVISWTLYLATCCCCFGLFGRKAVKHNTAQPVSAPPAATVAKPSTPSASSSKKGKKGDAAAKKNQ</sequence>
<dbReference type="Proteomes" id="UP000266239">
    <property type="component" value="Unassembled WGS sequence"/>
</dbReference>
<evidence type="ECO:0000313" key="6">
    <source>
        <dbReference type="Proteomes" id="UP000266239"/>
    </source>
</evidence>
<feature type="region of interest" description="Disordered" evidence="2">
    <location>
        <begin position="469"/>
        <end position="504"/>
    </location>
</feature>
<feature type="compositionally biased region" description="Basic and acidic residues" evidence="2">
    <location>
        <begin position="495"/>
        <end position="504"/>
    </location>
</feature>
<evidence type="ECO:0000256" key="3">
    <source>
        <dbReference type="SAM" id="Phobius"/>
    </source>
</evidence>
<dbReference type="VEuPathDB" id="FungiDB:H257_08393"/>
<feature type="chain" id="PRO_5017195551" evidence="4">
    <location>
        <begin position="20"/>
        <end position="504"/>
    </location>
</feature>
<feature type="coiled-coil region" evidence="1">
    <location>
        <begin position="161"/>
        <end position="279"/>
    </location>
</feature>
<dbReference type="GO" id="GO:0005856">
    <property type="term" value="C:cytoskeleton"/>
    <property type="evidence" value="ECO:0007669"/>
    <property type="project" value="TreeGrafter"/>
</dbReference>
<evidence type="ECO:0000313" key="5">
    <source>
        <dbReference type="EMBL" id="RHY12020.1"/>
    </source>
</evidence>
<dbReference type="Gene3D" id="1.10.287.1490">
    <property type="match status" value="1"/>
</dbReference>
<dbReference type="PANTHER" id="PTHR47357:SF1">
    <property type="entry name" value="SPINDLE POLE BODY COMPONENT 110"/>
    <property type="match status" value="1"/>
</dbReference>
<dbReference type="GO" id="GO:0007094">
    <property type="term" value="P:mitotic spindle assembly checkpoint signaling"/>
    <property type="evidence" value="ECO:0007669"/>
    <property type="project" value="InterPro"/>
</dbReference>
<feature type="coiled-coil region" evidence="1">
    <location>
        <begin position="38"/>
        <end position="110"/>
    </location>
</feature>
<dbReference type="PANTHER" id="PTHR47357">
    <property type="entry name" value="COP1-INTERACTIVE PROTEIN 1"/>
    <property type="match status" value="1"/>
</dbReference>
<keyword evidence="1" id="KW-0175">Coiled coil</keyword>
<dbReference type="InterPro" id="IPR008672">
    <property type="entry name" value="Mad1"/>
</dbReference>
<evidence type="ECO:0000256" key="2">
    <source>
        <dbReference type="SAM" id="MobiDB-lite"/>
    </source>
</evidence>
<proteinExistence type="predicted"/>
<name>A0A397AW61_APHAT</name>
<organism evidence="5 6">
    <name type="scientific">Aphanomyces astaci</name>
    <name type="common">Crayfish plague agent</name>
    <dbReference type="NCBI Taxonomy" id="112090"/>
    <lineage>
        <taxon>Eukaryota</taxon>
        <taxon>Sar</taxon>
        <taxon>Stramenopiles</taxon>
        <taxon>Oomycota</taxon>
        <taxon>Saprolegniomycetes</taxon>
        <taxon>Saprolegniales</taxon>
        <taxon>Verrucalvaceae</taxon>
        <taxon>Aphanomyces</taxon>
    </lineage>
</organism>
<dbReference type="Pfam" id="PF05557">
    <property type="entry name" value="MAD"/>
    <property type="match status" value="1"/>
</dbReference>
<gene>
    <name evidence="5" type="ORF">DYB25_011067</name>
</gene>
<reference evidence="5 6" key="1">
    <citation type="submission" date="2018-08" db="EMBL/GenBank/DDBJ databases">
        <title>Aphanomyces genome sequencing and annotation.</title>
        <authorList>
            <person name="Minardi D."/>
            <person name="Oidtmann B."/>
            <person name="Van Der Giezen M."/>
            <person name="Studholme D.J."/>
        </authorList>
    </citation>
    <scope>NUCLEOTIDE SEQUENCE [LARGE SCALE GENOMIC DNA]</scope>
    <source>
        <strain evidence="5 6">Yx</strain>
    </source>
</reference>
<dbReference type="AlphaFoldDB" id="A0A397AW61"/>
<feature type="transmembrane region" description="Helical" evidence="3">
    <location>
        <begin position="441"/>
        <end position="459"/>
    </location>
</feature>
<keyword evidence="3" id="KW-1133">Transmembrane helix</keyword>
<protein>
    <submittedName>
        <fullName evidence="5">Uncharacterized protein</fullName>
    </submittedName>
</protein>
<comment type="caution">
    <text evidence="5">The sequence shown here is derived from an EMBL/GenBank/DDBJ whole genome shotgun (WGS) entry which is preliminary data.</text>
</comment>
<keyword evidence="4" id="KW-0732">Signal</keyword>
<dbReference type="GO" id="GO:0005200">
    <property type="term" value="F:structural constituent of cytoskeleton"/>
    <property type="evidence" value="ECO:0007669"/>
    <property type="project" value="TreeGrafter"/>
</dbReference>
<evidence type="ECO:0000256" key="1">
    <source>
        <dbReference type="SAM" id="Coils"/>
    </source>
</evidence>
<accession>A0A397AW61</accession>
<keyword evidence="3" id="KW-0812">Transmembrane</keyword>
<dbReference type="EMBL" id="QUTA01006242">
    <property type="protein sequence ID" value="RHY12020.1"/>
    <property type="molecule type" value="Genomic_DNA"/>
</dbReference>